<dbReference type="InterPro" id="IPR050250">
    <property type="entry name" value="Macrolide_Exporter_MacB"/>
</dbReference>
<evidence type="ECO:0000256" key="1">
    <source>
        <dbReference type="ARBA" id="ARBA00004651"/>
    </source>
</evidence>
<name>A0A3A9AHS5_9FIRM</name>
<accession>A0A3A9AHS5</accession>
<dbReference type="AlphaFoldDB" id="A0A3A9AHS5"/>
<comment type="subcellular location">
    <subcellularLocation>
        <location evidence="1">Cell membrane</location>
        <topology evidence="1">Multi-pass membrane protein</topology>
    </subcellularLocation>
</comment>
<feature type="transmembrane region" description="Helical" evidence="7">
    <location>
        <begin position="661"/>
        <end position="685"/>
    </location>
</feature>
<evidence type="ECO:0000256" key="3">
    <source>
        <dbReference type="ARBA" id="ARBA00022692"/>
    </source>
</evidence>
<feature type="transmembrane region" description="Helical" evidence="7">
    <location>
        <begin position="247"/>
        <end position="266"/>
    </location>
</feature>
<gene>
    <name evidence="9" type="ORF">D7V94_21845</name>
</gene>
<keyword evidence="2" id="KW-1003">Cell membrane</keyword>
<evidence type="ECO:0000256" key="6">
    <source>
        <dbReference type="ARBA" id="ARBA00038076"/>
    </source>
</evidence>
<protein>
    <submittedName>
        <fullName evidence="9">ABC transporter permease</fullName>
    </submittedName>
</protein>
<evidence type="ECO:0000313" key="10">
    <source>
        <dbReference type="Proteomes" id="UP000280696"/>
    </source>
</evidence>
<keyword evidence="5 7" id="KW-0472">Membrane</keyword>
<dbReference type="PANTHER" id="PTHR30572:SF4">
    <property type="entry name" value="ABC TRANSPORTER PERMEASE YTRF"/>
    <property type="match status" value="1"/>
</dbReference>
<dbReference type="EMBL" id="RAYQ01000050">
    <property type="protein sequence ID" value="RKI86996.1"/>
    <property type="molecule type" value="Genomic_DNA"/>
</dbReference>
<feature type="transmembrane region" description="Helical" evidence="7">
    <location>
        <begin position="145"/>
        <end position="166"/>
    </location>
</feature>
<evidence type="ECO:0000256" key="7">
    <source>
        <dbReference type="SAM" id="Phobius"/>
    </source>
</evidence>
<feature type="transmembrane region" description="Helical" evidence="7">
    <location>
        <begin position="201"/>
        <end position="227"/>
    </location>
</feature>
<evidence type="ECO:0000256" key="2">
    <source>
        <dbReference type="ARBA" id="ARBA00022475"/>
    </source>
</evidence>
<feature type="domain" description="ABC3 transporter permease C-terminal" evidence="8">
    <location>
        <begin position="609"/>
        <end position="725"/>
    </location>
</feature>
<feature type="transmembrane region" description="Helical" evidence="7">
    <location>
        <begin position="20"/>
        <end position="42"/>
    </location>
</feature>
<dbReference type="InterPro" id="IPR003838">
    <property type="entry name" value="ABC3_permease_C"/>
</dbReference>
<dbReference type="Proteomes" id="UP000280696">
    <property type="component" value="Unassembled WGS sequence"/>
</dbReference>
<comment type="similarity">
    <text evidence="6">Belongs to the ABC-4 integral membrane protein family.</text>
</comment>
<feature type="domain" description="ABC3 transporter permease C-terminal" evidence="8">
    <location>
        <begin position="153"/>
        <end position="276"/>
    </location>
</feature>
<dbReference type="PANTHER" id="PTHR30572">
    <property type="entry name" value="MEMBRANE COMPONENT OF TRANSPORTER-RELATED"/>
    <property type="match status" value="1"/>
</dbReference>
<reference evidence="9 10" key="1">
    <citation type="submission" date="2018-09" db="EMBL/GenBank/DDBJ databases">
        <title>Murine metabolic-syndrome-specific gut microbial biobank.</title>
        <authorList>
            <person name="Liu C."/>
        </authorList>
    </citation>
    <scope>NUCLEOTIDE SEQUENCE [LARGE SCALE GENOMIC DNA]</scope>
    <source>
        <strain evidence="9 10">0.1xD8-82</strain>
    </source>
</reference>
<dbReference type="GO" id="GO:0005886">
    <property type="term" value="C:plasma membrane"/>
    <property type="evidence" value="ECO:0007669"/>
    <property type="project" value="UniProtKB-SubCell"/>
</dbReference>
<dbReference type="OrthoDB" id="9793166at2"/>
<feature type="transmembrane region" description="Helical" evidence="7">
    <location>
        <begin position="605"/>
        <end position="630"/>
    </location>
</feature>
<comment type="caution">
    <text evidence="9">The sequence shown here is derived from an EMBL/GenBank/DDBJ whole genome shotgun (WGS) entry which is preliminary data.</text>
</comment>
<evidence type="ECO:0000256" key="4">
    <source>
        <dbReference type="ARBA" id="ARBA00022989"/>
    </source>
</evidence>
<dbReference type="GO" id="GO:0022857">
    <property type="term" value="F:transmembrane transporter activity"/>
    <property type="evidence" value="ECO:0007669"/>
    <property type="project" value="TreeGrafter"/>
</dbReference>
<feature type="transmembrane region" description="Helical" evidence="7">
    <location>
        <begin position="323"/>
        <end position="342"/>
    </location>
</feature>
<keyword evidence="10" id="KW-1185">Reference proteome</keyword>
<evidence type="ECO:0000256" key="5">
    <source>
        <dbReference type="ARBA" id="ARBA00023136"/>
    </source>
</evidence>
<keyword evidence="3 7" id="KW-0812">Transmembrane</keyword>
<evidence type="ECO:0000313" key="9">
    <source>
        <dbReference type="EMBL" id="RKI86996.1"/>
    </source>
</evidence>
<sequence length="737" mass="81968">MWKNYSIDYIKNNRASGISIIAASFIAALFLSFLCCLFYNFWLDSIEGTKLEDGSWHGRITGEISGDELAVINNFANVEKVVVNEELSGEQGTVADVYFYNKRTVYQDMSALVNILGLPEDAADYNYQLLSLYFVRIPGDNMPRLLMPAYLAIVMIVCVSLILVIHNSFATSMNSRVHQFGIFSSIGATPGQIRTCLVQEALFLSIVPVMAGILLGIIFSFGTVWGMNAFAANFVGGRQASFSCHPVILLLVLFLSILTVLVSAWIPARKLSRLTPLESIRGTDELQLKKKKRSPILSVLFGIEGEMAGNALKAQKKALRTTSLSLILAFLGFMIMQCFWTLSGISTNHTYFEKYQDAWDVMVTVKDTHIEDFGLINELRGMPKADSSVVYQKAEAVCILPQDAQSKELLSLGGLEVFLGDAAFYGKGLFQIEAPIFILDDESFGEFCGQIGIASRMDGTIVLNRFWDSVNSNFRYPEYIPYVKEDMEAVALNNAAEKGDENMVEIPVLACTKEYPLLREEYGKSDCPLVQFMPLSLWKEIGGQIGGAEQDTYVRVLANDRTEVDILNALENEITQIIGSEYEIESENRIQEREDNDKMIEGYELILGAFCVLLAIIGIAHVFSHTLGFLRQRKREFARYMSVGLTSEGIRKMFCIEALMIVGRPLLVTSALTIVAVAFMIKASYLDPMEFIKVAPIAPILAFVSAVFAFVALAYYLGGKKILKVSLAEALRDDTMM</sequence>
<keyword evidence="4 7" id="KW-1133">Transmembrane helix</keyword>
<feature type="transmembrane region" description="Helical" evidence="7">
    <location>
        <begin position="697"/>
        <end position="717"/>
    </location>
</feature>
<organism evidence="9 10">
    <name type="scientific">Parablautia intestinalis</name>
    <dbReference type="NCBI Taxonomy" id="2320100"/>
    <lineage>
        <taxon>Bacteria</taxon>
        <taxon>Bacillati</taxon>
        <taxon>Bacillota</taxon>
        <taxon>Clostridia</taxon>
        <taxon>Lachnospirales</taxon>
        <taxon>Lachnospiraceae</taxon>
        <taxon>Parablautia</taxon>
    </lineage>
</organism>
<proteinExistence type="inferred from homology"/>
<dbReference type="Pfam" id="PF02687">
    <property type="entry name" value="FtsX"/>
    <property type="match status" value="2"/>
</dbReference>
<evidence type="ECO:0000259" key="8">
    <source>
        <dbReference type="Pfam" id="PF02687"/>
    </source>
</evidence>